<dbReference type="AlphaFoldDB" id="A0A9P6YPE0"/>
<name>A0A9P6YPE0_RHIOR</name>
<accession>A0A9P6YPE0</accession>
<organism evidence="2 3">
    <name type="scientific">Rhizopus oryzae</name>
    <name type="common">Mucormycosis agent</name>
    <name type="synonym">Rhizopus arrhizus var. delemar</name>
    <dbReference type="NCBI Taxonomy" id="64495"/>
    <lineage>
        <taxon>Eukaryota</taxon>
        <taxon>Fungi</taxon>
        <taxon>Fungi incertae sedis</taxon>
        <taxon>Mucoromycota</taxon>
        <taxon>Mucoromycotina</taxon>
        <taxon>Mucoromycetes</taxon>
        <taxon>Mucorales</taxon>
        <taxon>Mucorineae</taxon>
        <taxon>Rhizopodaceae</taxon>
        <taxon>Rhizopus</taxon>
    </lineage>
</organism>
<sequence length="118" mass="14315">MDKTAIKKNRHDVYWQQFNHWFDSLIGHSQQQPTLPLNQQQQQQQKKRWLRLSVLFYVVFSILLTSAHCTSWFFRYLSQNTKDDFVFERTYDAGKRTADDNIYGNNNTCHRLIVFFFD</sequence>
<dbReference type="EMBL" id="JAANIT010000015">
    <property type="protein sequence ID" value="KAG1553907.1"/>
    <property type="molecule type" value="Genomic_DNA"/>
</dbReference>
<feature type="transmembrane region" description="Helical" evidence="1">
    <location>
        <begin position="54"/>
        <end position="74"/>
    </location>
</feature>
<gene>
    <name evidence="2" type="ORF">G6F51_000284</name>
</gene>
<evidence type="ECO:0000313" key="2">
    <source>
        <dbReference type="EMBL" id="KAG1553907.1"/>
    </source>
</evidence>
<comment type="caution">
    <text evidence="2">The sequence shown here is derived from an EMBL/GenBank/DDBJ whole genome shotgun (WGS) entry which is preliminary data.</text>
</comment>
<dbReference type="OrthoDB" id="2231971at2759"/>
<keyword evidence="1" id="KW-1133">Transmembrane helix</keyword>
<reference evidence="2" key="1">
    <citation type="journal article" date="2020" name="Microb. Genom.">
        <title>Genetic diversity of clinical and environmental Mucorales isolates obtained from an investigation of mucormycosis cases among solid organ transplant recipients.</title>
        <authorList>
            <person name="Nguyen M.H."/>
            <person name="Kaul D."/>
            <person name="Muto C."/>
            <person name="Cheng S.J."/>
            <person name="Richter R.A."/>
            <person name="Bruno V.M."/>
            <person name="Liu G."/>
            <person name="Beyhan S."/>
            <person name="Sundermann A.J."/>
            <person name="Mounaud S."/>
            <person name="Pasculle A.W."/>
            <person name="Nierman W.C."/>
            <person name="Driscoll E."/>
            <person name="Cumbie R."/>
            <person name="Clancy C.J."/>
            <person name="Dupont C.L."/>
        </authorList>
    </citation>
    <scope>NUCLEOTIDE SEQUENCE</scope>
    <source>
        <strain evidence="2">GL16</strain>
    </source>
</reference>
<keyword evidence="1" id="KW-0812">Transmembrane</keyword>
<protein>
    <submittedName>
        <fullName evidence="2">Uncharacterized protein</fullName>
    </submittedName>
</protein>
<proteinExistence type="predicted"/>
<evidence type="ECO:0000313" key="3">
    <source>
        <dbReference type="Proteomes" id="UP000717996"/>
    </source>
</evidence>
<dbReference type="Proteomes" id="UP000717996">
    <property type="component" value="Unassembled WGS sequence"/>
</dbReference>
<keyword evidence="1" id="KW-0472">Membrane</keyword>
<evidence type="ECO:0000256" key="1">
    <source>
        <dbReference type="SAM" id="Phobius"/>
    </source>
</evidence>